<dbReference type="OrthoDB" id="5407799at2759"/>
<feature type="region of interest" description="Disordered" evidence="1">
    <location>
        <begin position="160"/>
        <end position="249"/>
    </location>
</feature>
<dbReference type="Pfam" id="PF22586">
    <property type="entry name" value="ANCHR-like_BBOX"/>
    <property type="match status" value="1"/>
</dbReference>
<dbReference type="CDD" id="cd19817">
    <property type="entry name" value="Bbox1_ANCHR-like"/>
    <property type="match status" value="1"/>
</dbReference>
<sequence length="367" mass="39697">MPDVNSTDDDLLARLNALKKSSVSLDTNYSASIAPADAPKPTDDLAARFARLGSASPAGSPQPLRVVSTNNAGTPTVAPGAPSYLEGVAQGVGESEVEFNEEDEKSLEELLGELNSAVGDRKEWDVSRKEQQDVGKLLKDMQKILPEVVNSHWENVEVDIGSGAVGARQDNVEDADEEMDQDGKKKTEDDEADDIIAKVMAELEISKKYDPPSPPSEDEQSDSGHEKRKTTDDNTDGGLTLPSTPQDLPEDEFSRAQAIEDDFNARLAALAAPSQPQTDALGLPSAPSFAPRKKPPVSTNLQKIIDEEIDTWCIICQDDATLKCLGCDNDLYCQNCWMEGHRGEAAGFEEKTHKAVLYSKKKKQAAA</sequence>
<dbReference type="GeneID" id="19398008"/>
<evidence type="ECO:0000256" key="1">
    <source>
        <dbReference type="SAM" id="MobiDB-lite"/>
    </source>
</evidence>
<dbReference type="InterPro" id="IPR044553">
    <property type="entry name" value="Bbox1_ANCHR"/>
</dbReference>
<dbReference type="eggNOG" id="KOG1818">
    <property type="taxonomic scope" value="Eukaryota"/>
</dbReference>
<protein>
    <submittedName>
        <fullName evidence="2">Uncharacterized protein</fullName>
    </submittedName>
</protein>
<organism evidence="2 3">
    <name type="scientific">Exserohilum turcicum (strain 28A)</name>
    <name type="common">Northern leaf blight fungus</name>
    <name type="synonym">Setosphaeria turcica</name>
    <dbReference type="NCBI Taxonomy" id="671987"/>
    <lineage>
        <taxon>Eukaryota</taxon>
        <taxon>Fungi</taxon>
        <taxon>Dikarya</taxon>
        <taxon>Ascomycota</taxon>
        <taxon>Pezizomycotina</taxon>
        <taxon>Dothideomycetes</taxon>
        <taxon>Pleosporomycetidae</taxon>
        <taxon>Pleosporales</taxon>
        <taxon>Pleosporineae</taxon>
        <taxon>Pleosporaceae</taxon>
        <taxon>Exserohilum</taxon>
    </lineage>
</organism>
<reference evidence="2 3" key="1">
    <citation type="journal article" date="2012" name="PLoS Pathog.">
        <title>Diverse lifestyles and strategies of plant pathogenesis encoded in the genomes of eighteen Dothideomycetes fungi.</title>
        <authorList>
            <person name="Ohm R.A."/>
            <person name="Feau N."/>
            <person name="Henrissat B."/>
            <person name="Schoch C.L."/>
            <person name="Horwitz B.A."/>
            <person name="Barry K.W."/>
            <person name="Condon B.J."/>
            <person name="Copeland A.C."/>
            <person name="Dhillon B."/>
            <person name="Glaser F."/>
            <person name="Hesse C.N."/>
            <person name="Kosti I."/>
            <person name="LaButti K."/>
            <person name="Lindquist E.A."/>
            <person name="Lucas S."/>
            <person name="Salamov A.A."/>
            <person name="Bradshaw R.E."/>
            <person name="Ciuffetti L."/>
            <person name="Hamelin R.C."/>
            <person name="Kema G.H.J."/>
            <person name="Lawrence C."/>
            <person name="Scott J.A."/>
            <person name="Spatafora J.W."/>
            <person name="Turgeon B.G."/>
            <person name="de Wit P.J.G.M."/>
            <person name="Zhong S."/>
            <person name="Goodwin S.B."/>
            <person name="Grigoriev I.V."/>
        </authorList>
    </citation>
    <scope>NUCLEOTIDE SEQUENCE [LARGE SCALE GENOMIC DNA]</scope>
    <source>
        <strain evidence="3">28A</strain>
    </source>
</reference>
<feature type="compositionally biased region" description="Basic and acidic residues" evidence="1">
    <location>
        <begin position="222"/>
        <end position="232"/>
    </location>
</feature>
<dbReference type="AlphaFoldDB" id="R0KLU2"/>
<dbReference type="RefSeq" id="XP_008023555.1">
    <property type="nucleotide sequence ID" value="XM_008025364.1"/>
</dbReference>
<name>R0KLU2_EXST2</name>
<dbReference type="PANTHER" id="PTHR46603">
    <property type="entry name" value="ABSCISSION/NOCUT CHECKPOINT REGULATOR"/>
    <property type="match status" value="1"/>
</dbReference>
<dbReference type="PANTHER" id="PTHR46603:SF1">
    <property type="entry name" value="ABSCISSION_NOCUT CHECKPOINT REGULATOR"/>
    <property type="match status" value="1"/>
</dbReference>
<dbReference type="EMBL" id="KB908526">
    <property type="protein sequence ID" value="EOA88917.1"/>
    <property type="molecule type" value="Genomic_DNA"/>
</dbReference>
<proteinExistence type="predicted"/>
<evidence type="ECO:0000313" key="3">
    <source>
        <dbReference type="Proteomes" id="UP000016935"/>
    </source>
</evidence>
<dbReference type="SUPFAM" id="SSF57845">
    <property type="entry name" value="B-box zinc-binding domain"/>
    <property type="match status" value="1"/>
</dbReference>
<feature type="region of interest" description="Disordered" evidence="1">
    <location>
        <begin position="53"/>
        <end position="81"/>
    </location>
</feature>
<evidence type="ECO:0000313" key="2">
    <source>
        <dbReference type="EMBL" id="EOA88917.1"/>
    </source>
</evidence>
<dbReference type="HOGENOM" id="CLU_037982_2_1_1"/>
<dbReference type="Proteomes" id="UP000016935">
    <property type="component" value="Unassembled WGS sequence"/>
</dbReference>
<accession>R0KLU2</accession>
<keyword evidence="3" id="KW-1185">Reference proteome</keyword>
<reference evidence="2 3" key="2">
    <citation type="journal article" date="2013" name="PLoS Genet.">
        <title>Comparative genome structure, secondary metabolite, and effector coding capacity across Cochliobolus pathogens.</title>
        <authorList>
            <person name="Condon B.J."/>
            <person name="Leng Y."/>
            <person name="Wu D."/>
            <person name="Bushley K.E."/>
            <person name="Ohm R.A."/>
            <person name="Otillar R."/>
            <person name="Martin J."/>
            <person name="Schackwitz W."/>
            <person name="Grimwood J."/>
            <person name="MohdZainudin N."/>
            <person name="Xue C."/>
            <person name="Wang R."/>
            <person name="Manning V.A."/>
            <person name="Dhillon B."/>
            <person name="Tu Z.J."/>
            <person name="Steffenson B.J."/>
            <person name="Salamov A."/>
            <person name="Sun H."/>
            <person name="Lowry S."/>
            <person name="LaButti K."/>
            <person name="Han J."/>
            <person name="Copeland A."/>
            <person name="Lindquist E."/>
            <person name="Barry K."/>
            <person name="Schmutz J."/>
            <person name="Baker S.E."/>
            <person name="Ciuffetti L.M."/>
            <person name="Grigoriev I.V."/>
            <person name="Zhong S."/>
            <person name="Turgeon B.G."/>
        </authorList>
    </citation>
    <scope>NUCLEOTIDE SEQUENCE [LARGE SCALE GENOMIC DNA]</scope>
    <source>
        <strain evidence="3">28A</strain>
    </source>
</reference>
<dbReference type="STRING" id="671987.R0KLU2"/>
<feature type="region of interest" description="Disordered" evidence="1">
    <location>
        <begin position="273"/>
        <end position="296"/>
    </location>
</feature>
<gene>
    <name evidence="2" type="ORF">SETTUDRAFT_160093</name>
</gene>